<dbReference type="Pfam" id="PF14208">
    <property type="entry name" value="DUF4320"/>
    <property type="match status" value="1"/>
</dbReference>
<keyword evidence="1" id="KW-0812">Transmembrane</keyword>
<evidence type="ECO:0000256" key="1">
    <source>
        <dbReference type="SAM" id="Phobius"/>
    </source>
</evidence>
<feature type="transmembrane region" description="Helical" evidence="1">
    <location>
        <begin position="17"/>
        <end position="39"/>
    </location>
</feature>
<organism evidence="2 3">
    <name type="scientific">Acetobacterium wieringae</name>
    <dbReference type="NCBI Taxonomy" id="52694"/>
    <lineage>
        <taxon>Bacteria</taxon>
        <taxon>Bacillati</taxon>
        <taxon>Bacillota</taxon>
        <taxon>Clostridia</taxon>
        <taxon>Eubacteriales</taxon>
        <taxon>Eubacteriaceae</taxon>
        <taxon>Acetobacterium</taxon>
    </lineage>
</organism>
<protein>
    <submittedName>
        <fullName evidence="2">DUF4320 family protein</fullName>
    </submittedName>
</protein>
<evidence type="ECO:0000313" key="2">
    <source>
        <dbReference type="EMBL" id="UYO64418.1"/>
    </source>
</evidence>
<dbReference type="InterPro" id="IPR025469">
    <property type="entry name" value="DUF4320"/>
</dbReference>
<sequence>MKYFKINKDSGEAYLDAVLVFFISILILSILIGVVPVFMQYQKMCYVTREVLKEAEIRGNTNSEVYDYYDDLIEQVGLNPKSISFDGTDYIVGTKNVQINDKIILTVKTDFSFFSGWIGKGIDVELVSVMTGRSGVFYK</sequence>
<evidence type="ECO:0000313" key="3">
    <source>
        <dbReference type="Proteomes" id="UP001163550"/>
    </source>
</evidence>
<dbReference type="EMBL" id="CP087994">
    <property type="protein sequence ID" value="UYO64418.1"/>
    <property type="molecule type" value="Genomic_DNA"/>
</dbReference>
<keyword evidence="1" id="KW-0472">Membrane</keyword>
<keyword evidence="1" id="KW-1133">Transmembrane helix</keyword>
<dbReference type="RefSeq" id="WP_228880171.1">
    <property type="nucleotide sequence ID" value="NZ_CABIIK010000020.1"/>
</dbReference>
<dbReference type="Proteomes" id="UP001163550">
    <property type="component" value="Chromosome"/>
</dbReference>
<reference evidence="2" key="1">
    <citation type="submission" date="2021-11" db="EMBL/GenBank/DDBJ databases">
        <title>Isoprene-degrading acetogen.</title>
        <authorList>
            <person name="Yang Y."/>
            <person name="Jin H."/>
            <person name="Yan J."/>
        </authorList>
    </citation>
    <scope>NUCLEOTIDE SEQUENCE</scope>
    <source>
        <strain evidence="2">Berkeley</strain>
    </source>
</reference>
<name>A0ABY6HIP3_9FIRM</name>
<gene>
    <name evidence="2" type="ORF">LNN31_08345</name>
</gene>
<accession>A0ABY6HIP3</accession>
<keyword evidence="3" id="KW-1185">Reference proteome</keyword>
<proteinExistence type="predicted"/>